<feature type="region of interest" description="Disordered" evidence="1">
    <location>
        <begin position="69"/>
        <end position="91"/>
    </location>
</feature>
<sequence length="91" mass="10519">MPAIDSFSELRIRLVAMRLRGHSYRPRKAHKDDRGWNIPEYEDVTKITQHLDPPRNPCLLSATAISAEYQEQKTITSQETAQRDEMAPPRS</sequence>
<gene>
    <name evidence="2" type="ORF">A7C99_7018</name>
</gene>
<comment type="caution">
    <text evidence="2">The sequence shown here is derived from an EMBL/GenBank/DDBJ whole genome shotgun (WGS) entry which is preliminary data.</text>
</comment>
<accession>A0A178EST9</accession>
<name>A0A178EST9_TRIRU</name>
<dbReference type="Proteomes" id="UP000243015">
    <property type="component" value="Unassembled WGS sequence"/>
</dbReference>
<dbReference type="AlphaFoldDB" id="A0A178EST9"/>
<protein>
    <submittedName>
        <fullName evidence="2">Uncharacterized protein</fullName>
    </submittedName>
</protein>
<feature type="compositionally biased region" description="Basic and acidic residues" evidence="1">
    <location>
        <begin position="81"/>
        <end position="91"/>
    </location>
</feature>
<evidence type="ECO:0000313" key="2">
    <source>
        <dbReference type="EMBL" id="OAL62433.1"/>
    </source>
</evidence>
<proteinExistence type="predicted"/>
<reference evidence="2 3" key="1">
    <citation type="submission" date="2016-05" db="EMBL/GenBank/DDBJ databases">
        <title>Genome sequencing of Trichophyton rubrum CMCC(F)T1i isolated from hair.</title>
        <authorList>
            <person name="Zhan P."/>
            <person name="Tao Y."/>
            <person name="Liu W."/>
        </authorList>
    </citation>
    <scope>NUCLEOTIDE SEQUENCE [LARGE SCALE GENOMIC DNA]</scope>
    <source>
        <strain evidence="3">CMCC(F)T1i</strain>
    </source>
</reference>
<dbReference type="EMBL" id="LHPM01000019">
    <property type="protein sequence ID" value="OAL62433.1"/>
    <property type="molecule type" value="Genomic_DNA"/>
</dbReference>
<evidence type="ECO:0000313" key="3">
    <source>
        <dbReference type="Proteomes" id="UP000243015"/>
    </source>
</evidence>
<evidence type="ECO:0000256" key="1">
    <source>
        <dbReference type="SAM" id="MobiDB-lite"/>
    </source>
</evidence>
<organism evidence="2 3">
    <name type="scientific">Trichophyton rubrum</name>
    <name type="common">Athlete's foot fungus</name>
    <name type="synonym">Epidermophyton rubrum</name>
    <dbReference type="NCBI Taxonomy" id="5551"/>
    <lineage>
        <taxon>Eukaryota</taxon>
        <taxon>Fungi</taxon>
        <taxon>Dikarya</taxon>
        <taxon>Ascomycota</taxon>
        <taxon>Pezizomycotina</taxon>
        <taxon>Eurotiomycetes</taxon>
        <taxon>Eurotiomycetidae</taxon>
        <taxon>Onygenales</taxon>
        <taxon>Arthrodermataceae</taxon>
        <taxon>Trichophyton</taxon>
    </lineage>
</organism>